<dbReference type="AlphaFoldDB" id="A0A4R8XWT9"/>
<dbReference type="Proteomes" id="UP000298433">
    <property type="component" value="Unassembled WGS sequence"/>
</dbReference>
<dbReference type="EMBL" id="SOGN01000015">
    <property type="protein sequence ID" value="TFC83375.1"/>
    <property type="molecule type" value="Genomic_DNA"/>
</dbReference>
<dbReference type="Gene3D" id="3.30.70.2530">
    <property type="match status" value="1"/>
</dbReference>
<evidence type="ECO:0000313" key="2">
    <source>
        <dbReference type="EMBL" id="TFC83375.1"/>
    </source>
</evidence>
<evidence type="ECO:0000256" key="1">
    <source>
        <dbReference type="SAM" id="MobiDB-lite"/>
    </source>
</evidence>
<organism evidence="2 3">
    <name type="scientific">Cryobacterium cheniae</name>
    <dbReference type="NCBI Taxonomy" id="1259262"/>
    <lineage>
        <taxon>Bacteria</taxon>
        <taxon>Bacillati</taxon>
        <taxon>Actinomycetota</taxon>
        <taxon>Actinomycetes</taxon>
        <taxon>Micrococcales</taxon>
        <taxon>Microbacteriaceae</taxon>
        <taxon>Cryobacterium</taxon>
    </lineage>
</organism>
<protein>
    <submittedName>
        <fullName evidence="2">Uncharacterized protein</fullName>
    </submittedName>
</protein>
<proteinExistence type="predicted"/>
<gene>
    <name evidence="2" type="ORF">E3T23_02145</name>
</gene>
<feature type="compositionally biased region" description="Basic and acidic residues" evidence="1">
    <location>
        <begin position="58"/>
        <end position="67"/>
    </location>
</feature>
<dbReference type="OrthoDB" id="9800184at2"/>
<sequence>MSTFTQWTGEDLGTIWVKTRLGADDDPVPEQILDAQRIRSTPTVDSNLNPQGGLPGPWHERLPHFRL</sequence>
<keyword evidence="3" id="KW-1185">Reference proteome</keyword>
<evidence type="ECO:0000313" key="3">
    <source>
        <dbReference type="Proteomes" id="UP000298433"/>
    </source>
</evidence>
<name>A0A4R8XWT9_9MICO</name>
<comment type="caution">
    <text evidence="2">The sequence shown here is derived from an EMBL/GenBank/DDBJ whole genome shotgun (WGS) entry which is preliminary data.</text>
</comment>
<accession>A0A4R8XWT9</accession>
<feature type="region of interest" description="Disordered" evidence="1">
    <location>
        <begin position="41"/>
        <end position="67"/>
    </location>
</feature>
<reference evidence="2 3" key="1">
    <citation type="submission" date="2019-03" db="EMBL/GenBank/DDBJ databases">
        <title>Genomics of glacier-inhabiting Cryobacterium strains.</title>
        <authorList>
            <person name="Liu Q."/>
            <person name="Xin Y.-H."/>
        </authorList>
    </citation>
    <scope>NUCLEOTIDE SEQUENCE [LARGE SCALE GENOMIC DNA]</scope>
    <source>
        <strain evidence="2 3">TMT2-48-2</strain>
    </source>
</reference>
<feature type="compositionally biased region" description="Polar residues" evidence="1">
    <location>
        <begin position="41"/>
        <end position="50"/>
    </location>
</feature>
<dbReference type="RefSeq" id="WP_134368769.1">
    <property type="nucleotide sequence ID" value="NZ_SOGN01000015.1"/>
</dbReference>